<dbReference type="Proteomes" id="UP000518266">
    <property type="component" value="Unassembled WGS sequence"/>
</dbReference>
<dbReference type="EMBL" id="JAAKFY010000010">
    <property type="protein sequence ID" value="KAF3851301.1"/>
    <property type="molecule type" value="Genomic_DNA"/>
</dbReference>
<dbReference type="InterPro" id="IPR010441">
    <property type="entry name" value="CH_2"/>
</dbReference>
<evidence type="ECO:0000256" key="1">
    <source>
        <dbReference type="SAM" id="MobiDB-lite"/>
    </source>
</evidence>
<feature type="domain" description="CPC1/SPEF2" evidence="3">
    <location>
        <begin position="257"/>
        <end position="390"/>
    </location>
</feature>
<dbReference type="AlphaFoldDB" id="A0A7J5YQU4"/>
<dbReference type="InterPro" id="IPR054517">
    <property type="entry name" value="SPEF2_D5"/>
</dbReference>
<dbReference type="Pfam" id="PF22946">
    <property type="entry name" value="SPEF2_D5"/>
    <property type="match status" value="1"/>
</dbReference>
<protein>
    <recommendedName>
        <fullName evidence="6">Sperm flagellar protein 2</fullName>
    </recommendedName>
</protein>
<reference evidence="4 5" key="1">
    <citation type="submission" date="2020-03" db="EMBL/GenBank/DDBJ databases">
        <title>Dissostichus mawsoni Genome sequencing and assembly.</title>
        <authorList>
            <person name="Park H."/>
        </authorList>
    </citation>
    <scope>NUCLEOTIDE SEQUENCE [LARGE SCALE GENOMIC DNA]</scope>
    <source>
        <strain evidence="4">DM0001</strain>
        <tissue evidence="4">Muscle</tissue>
    </source>
</reference>
<name>A0A7J5YQU4_DISMA</name>
<accession>A0A7J5YQU4</accession>
<dbReference type="Gene3D" id="1.10.418.10">
    <property type="entry name" value="Calponin-like domain"/>
    <property type="match status" value="1"/>
</dbReference>
<evidence type="ECO:0000259" key="2">
    <source>
        <dbReference type="Pfam" id="PF06294"/>
    </source>
</evidence>
<dbReference type="GO" id="GO:0005737">
    <property type="term" value="C:cytoplasm"/>
    <property type="evidence" value="ECO:0007669"/>
    <property type="project" value="UniProtKB-ARBA"/>
</dbReference>
<dbReference type="PANTHER" id="PTHR14919:SF0">
    <property type="entry name" value="SPERM FLAGELLAR PROTEIN 2"/>
    <property type="match status" value="1"/>
</dbReference>
<proteinExistence type="predicted"/>
<feature type="region of interest" description="Disordered" evidence="1">
    <location>
        <begin position="179"/>
        <end position="208"/>
    </location>
</feature>
<dbReference type="Pfam" id="PF06294">
    <property type="entry name" value="CH_2"/>
    <property type="match status" value="1"/>
</dbReference>
<evidence type="ECO:0008006" key="6">
    <source>
        <dbReference type="Google" id="ProtNLM"/>
    </source>
</evidence>
<sequence length="493" mass="57911">MNNFTRLEPTLKLLGISFNLNTAQDLMQEKPGVATRLLYQLYVTLEKKKKGDISGTLMEIMQPAAKAGLHKKEHEIYSDRLHQVVKRDADQKLQKISQHYEEKYQPMDDRLEMTRPIQQQRPLRVQDEKRMINSEKLLVSRQKQKRIITCNQAATVQVPKPPPYTSQLNLKRSNNSINAMNKKRSGQPVPRDVVPGGSSQGCEVPESGTKLTLQSNSKYIQNIRQRLEESAGAREQREKRRDRFLDARRDEQLVKRLTRQTQQEHRLATQLLQIRMQKDVIRENRLFREQQYQQRREKDFLEALEREAALAQQAKLDRAEDILKEREFCKRNAAERAQSRYKKHFKSCKDILEQIVDLTTKVGEYRQLTENQIPEKSMREWKELLFNGLPLYEPINCQQPEIEFTPPLDPVELEKQEILNNQDYDEYTILFVCIPTNAELKRLSASSEREDPFDLATMSLFQNMVYEWAWPEEAGQTKLPLTTTTFLDTLSYD</sequence>
<dbReference type="GO" id="GO:0097225">
    <property type="term" value="C:sperm midpiece"/>
    <property type="evidence" value="ECO:0007669"/>
    <property type="project" value="TreeGrafter"/>
</dbReference>
<dbReference type="GO" id="GO:0007288">
    <property type="term" value="P:sperm axoneme assembly"/>
    <property type="evidence" value="ECO:0007669"/>
    <property type="project" value="TreeGrafter"/>
</dbReference>
<evidence type="ECO:0000259" key="3">
    <source>
        <dbReference type="Pfam" id="PF22946"/>
    </source>
</evidence>
<evidence type="ECO:0000313" key="5">
    <source>
        <dbReference type="Proteomes" id="UP000518266"/>
    </source>
</evidence>
<dbReference type="OrthoDB" id="62528at2759"/>
<dbReference type="InterPro" id="IPR036872">
    <property type="entry name" value="CH_dom_sf"/>
</dbReference>
<comment type="caution">
    <text evidence="4">The sequence shown here is derived from an EMBL/GenBank/DDBJ whole genome shotgun (WGS) entry which is preliminary data.</text>
</comment>
<dbReference type="PANTHER" id="PTHR14919">
    <property type="entry name" value="KPL2-RELATED"/>
    <property type="match status" value="1"/>
</dbReference>
<feature type="domain" description="CH-like" evidence="2">
    <location>
        <begin position="1"/>
        <end position="42"/>
    </location>
</feature>
<dbReference type="GO" id="GO:0002177">
    <property type="term" value="C:manchette"/>
    <property type="evidence" value="ECO:0007669"/>
    <property type="project" value="TreeGrafter"/>
</dbReference>
<gene>
    <name evidence="4" type="ORF">F7725_013073</name>
</gene>
<organism evidence="4 5">
    <name type="scientific">Dissostichus mawsoni</name>
    <name type="common">Antarctic cod</name>
    <dbReference type="NCBI Taxonomy" id="36200"/>
    <lineage>
        <taxon>Eukaryota</taxon>
        <taxon>Metazoa</taxon>
        <taxon>Chordata</taxon>
        <taxon>Craniata</taxon>
        <taxon>Vertebrata</taxon>
        <taxon>Euteleostomi</taxon>
        <taxon>Actinopterygii</taxon>
        <taxon>Neopterygii</taxon>
        <taxon>Teleostei</taxon>
        <taxon>Neoteleostei</taxon>
        <taxon>Acanthomorphata</taxon>
        <taxon>Eupercaria</taxon>
        <taxon>Perciformes</taxon>
        <taxon>Notothenioidei</taxon>
        <taxon>Nototheniidae</taxon>
        <taxon>Dissostichus</taxon>
    </lineage>
</organism>
<keyword evidence="5" id="KW-1185">Reference proteome</keyword>
<evidence type="ECO:0000313" key="4">
    <source>
        <dbReference type="EMBL" id="KAF3851301.1"/>
    </source>
</evidence>
<dbReference type="InterPro" id="IPR052634">
    <property type="entry name" value="Sperm_flagellar-bone_growth"/>
</dbReference>